<proteinExistence type="predicted"/>
<dbReference type="EMBL" id="MU839832">
    <property type="protein sequence ID" value="KAK1756314.1"/>
    <property type="molecule type" value="Genomic_DNA"/>
</dbReference>
<sequence>MVDTSHAQSVNFLAPDKRGHQKLGAPPRNLVGVVELERQALHALVDSLFELGKDSKCKVAHIEVSLRDEKTASLRRPPSEAQQPRHASQQHVDRAPTAKHTTPRAEGEAFDPDSICANCQMQGHKLETCAVPDPEFGSIPGCPLHNTKDHDFDNCPSLPDEFDGSVYERDTMVNLLLLNRGNKPQFRSEKICWIDLVKHTFTDPKNAWRLTKEAGYFLPWTSDFSKKVAAAATAAELGQDCLLPRDWHRTAHPDDLTKLPKDPLWRNRTPGDALTFLSQGLLDKER</sequence>
<comment type="caution">
    <text evidence="2">The sequence shown here is derived from an EMBL/GenBank/DDBJ whole genome shotgun (WGS) entry which is preliminary data.</text>
</comment>
<reference evidence="2" key="1">
    <citation type="submission" date="2023-06" db="EMBL/GenBank/DDBJ databases">
        <title>Genome-scale phylogeny and comparative genomics of the fungal order Sordariales.</title>
        <authorList>
            <consortium name="Lawrence Berkeley National Laboratory"/>
            <person name="Hensen N."/>
            <person name="Bonometti L."/>
            <person name="Westerberg I."/>
            <person name="Brannstrom I.O."/>
            <person name="Guillou S."/>
            <person name="Cros-Aarteil S."/>
            <person name="Calhoun S."/>
            <person name="Haridas S."/>
            <person name="Kuo A."/>
            <person name="Mondo S."/>
            <person name="Pangilinan J."/>
            <person name="Riley R."/>
            <person name="Labutti K."/>
            <person name="Andreopoulos B."/>
            <person name="Lipzen A."/>
            <person name="Chen C."/>
            <person name="Yanf M."/>
            <person name="Daum C."/>
            <person name="Ng V."/>
            <person name="Clum A."/>
            <person name="Steindorff A."/>
            <person name="Ohm R."/>
            <person name="Martin F."/>
            <person name="Silar P."/>
            <person name="Natvig D."/>
            <person name="Lalanne C."/>
            <person name="Gautier V."/>
            <person name="Ament-Velasquez S.L."/>
            <person name="Kruys A."/>
            <person name="Hutchinson M.I."/>
            <person name="Powell A.J."/>
            <person name="Barry K."/>
            <person name="Miller A.N."/>
            <person name="Grigoriev I.V."/>
            <person name="Debuchy R."/>
            <person name="Gladieux P."/>
            <person name="Thoren M.H."/>
            <person name="Johannesson H."/>
        </authorList>
    </citation>
    <scope>NUCLEOTIDE SEQUENCE</scope>
    <source>
        <strain evidence="2">PSN4</strain>
    </source>
</reference>
<protein>
    <submittedName>
        <fullName evidence="2">Uncharacterized protein</fullName>
    </submittedName>
</protein>
<feature type="region of interest" description="Disordered" evidence="1">
    <location>
        <begin position="1"/>
        <end position="24"/>
    </location>
</feature>
<evidence type="ECO:0000313" key="3">
    <source>
        <dbReference type="Proteomes" id="UP001239445"/>
    </source>
</evidence>
<organism evidence="2 3">
    <name type="scientific">Echria macrotheca</name>
    <dbReference type="NCBI Taxonomy" id="438768"/>
    <lineage>
        <taxon>Eukaryota</taxon>
        <taxon>Fungi</taxon>
        <taxon>Dikarya</taxon>
        <taxon>Ascomycota</taxon>
        <taxon>Pezizomycotina</taxon>
        <taxon>Sordariomycetes</taxon>
        <taxon>Sordariomycetidae</taxon>
        <taxon>Sordariales</taxon>
        <taxon>Schizotheciaceae</taxon>
        <taxon>Echria</taxon>
    </lineage>
</organism>
<dbReference type="Proteomes" id="UP001239445">
    <property type="component" value="Unassembled WGS sequence"/>
</dbReference>
<gene>
    <name evidence="2" type="ORF">QBC47DRAFT_299003</name>
</gene>
<evidence type="ECO:0000256" key="1">
    <source>
        <dbReference type="SAM" id="MobiDB-lite"/>
    </source>
</evidence>
<dbReference type="AlphaFoldDB" id="A0AAJ0FCD0"/>
<evidence type="ECO:0000313" key="2">
    <source>
        <dbReference type="EMBL" id="KAK1756314.1"/>
    </source>
</evidence>
<feature type="non-terminal residue" evidence="2">
    <location>
        <position position="286"/>
    </location>
</feature>
<feature type="compositionally biased region" description="Polar residues" evidence="1">
    <location>
        <begin position="1"/>
        <end position="11"/>
    </location>
</feature>
<feature type="region of interest" description="Disordered" evidence="1">
    <location>
        <begin position="67"/>
        <end position="109"/>
    </location>
</feature>
<feature type="compositionally biased region" description="Polar residues" evidence="1">
    <location>
        <begin position="80"/>
        <end position="90"/>
    </location>
</feature>
<name>A0AAJ0FCD0_9PEZI</name>
<keyword evidence="3" id="KW-1185">Reference proteome</keyword>
<accession>A0AAJ0FCD0</accession>